<evidence type="ECO:0000313" key="2">
    <source>
        <dbReference type="EMBL" id="SVC53288.1"/>
    </source>
</evidence>
<evidence type="ECO:0000256" key="1">
    <source>
        <dbReference type="ARBA" id="ARBA00023186"/>
    </source>
</evidence>
<sequence>MSVMTVTDELVQRAMWFKVFSLLFRYPNEETFELLKDGVSELPVEVLSTEMRPNAELFKRAVAGASSDKITQEYSNLFTGAGLCRVNENDYEKLSFSMTEKLADVAGFYNAFGFEVRDDVGERPDFIGAELDFINLLLLKQAYAVKSEWTVQAQISADALTSFIESHFVNWVLKLCYALKELSNEGSVYSAASDALAAMVDSENNRLTQSSK</sequence>
<dbReference type="AlphaFoldDB" id="A0A382MYA0"/>
<dbReference type="SUPFAM" id="SSF89155">
    <property type="entry name" value="TorD-like"/>
    <property type="match status" value="1"/>
</dbReference>
<name>A0A382MYA0_9ZZZZ</name>
<accession>A0A382MYA0</accession>
<dbReference type="EMBL" id="UINC01096422">
    <property type="protein sequence ID" value="SVC53288.1"/>
    <property type="molecule type" value="Genomic_DNA"/>
</dbReference>
<dbReference type="Pfam" id="PF02613">
    <property type="entry name" value="Nitrate_red_del"/>
    <property type="match status" value="1"/>
</dbReference>
<proteinExistence type="predicted"/>
<dbReference type="Gene3D" id="1.10.3480.10">
    <property type="entry name" value="TorD-like"/>
    <property type="match status" value="1"/>
</dbReference>
<dbReference type="InterPro" id="IPR050289">
    <property type="entry name" value="TorD/DmsD_chaperones"/>
</dbReference>
<dbReference type="PANTHER" id="PTHR34227">
    <property type="entry name" value="CHAPERONE PROTEIN YCDY"/>
    <property type="match status" value="1"/>
</dbReference>
<reference evidence="2" key="1">
    <citation type="submission" date="2018-05" db="EMBL/GenBank/DDBJ databases">
        <authorList>
            <person name="Lanie J.A."/>
            <person name="Ng W.-L."/>
            <person name="Kazmierczak K.M."/>
            <person name="Andrzejewski T.M."/>
            <person name="Davidsen T.M."/>
            <person name="Wayne K.J."/>
            <person name="Tettelin H."/>
            <person name="Glass J.I."/>
            <person name="Rusch D."/>
            <person name="Podicherti R."/>
            <person name="Tsui H.-C.T."/>
            <person name="Winkler M.E."/>
        </authorList>
    </citation>
    <scope>NUCLEOTIDE SEQUENCE</scope>
</reference>
<dbReference type="PANTHER" id="PTHR34227:SF1">
    <property type="entry name" value="DIMETHYL SULFOXIDE REDUCTASE CHAPERONE-RELATED"/>
    <property type="match status" value="1"/>
</dbReference>
<organism evidence="2">
    <name type="scientific">marine metagenome</name>
    <dbReference type="NCBI Taxonomy" id="408172"/>
    <lineage>
        <taxon>unclassified sequences</taxon>
        <taxon>metagenomes</taxon>
        <taxon>ecological metagenomes</taxon>
    </lineage>
</organism>
<protein>
    <submittedName>
        <fullName evidence="2">Uncharacterized protein</fullName>
    </submittedName>
</protein>
<dbReference type="InterPro" id="IPR020945">
    <property type="entry name" value="DMSO/NO3_reduct_chaperone"/>
</dbReference>
<keyword evidence="1" id="KW-0143">Chaperone</keyword>
<dbReference type="InterPro" id="IPR036411">
    <property type="entry name" value="TorD-like_sf"/>
</dbReference>
<gene>
    <name evidence="2" type="ORF">METZ01_LOCUS306142</name>
</gene>